<organism evidence="2 3">
    <name type="scientific">Paenibacillus hemerocallicola</name>
    <dbReference type="NCBI Taxonomy" id="1172614"/>
    <lineage>
        <taxon>Bacteria</taxon>
        <taxon>Bacillati</taxon>
        <taxon>Bacillota</taxon>
        <taxon>Bacilli</taxon>
        <taxon>Bacillales</taxon>
        <taxon>Paenibacillaceae</taxon>
        <taxon>Paenibacillus</taxon>
    </lineage>
</organism>
<reference evidence="2 3" key="1">
    <citation type="submission" date="2019-05" db="EMBL/GenBank/DDBJ databases">
        <title>We sequenced the genome of Paenibacillus hemerocallicola KCTC 33185 for further insight into its adaptation and study the phylogeny of Paenibacillus.</title>
        <authorList>
            <person name="Narsing Rao M.P."/>
        </authorList>
    </citation>
    <scope>NUCLEOTIDE SEQUENCE [LARGE SCALE GENOMIC DNA]</scope>
    <source>
        <strain evidence="2 3">KCTC 33185</strain>
    </source>
</reference>
<name>A0A5C4T9S2_9BACL</name>
<dbReference type="Proteomes" id="UP000307943">
    <property type="component" value="Unassembled WGS sequence"/>
</dbReference>
<dbReference type="EMBL" id="VDCQ01000015">
    <property type="protein sequence ID" value="TNJ65808.1"/>
    <property type="molecule type" value="Genomic_DNA"/>
</dbReference>
<dbReference type="OrthoDB" id="2596663at2"/>
<keyword evidence="3" id="KW-1185">Reference proteome</keyword>
<sequence>MTNPNLNVTKLYEEFNQAVLRLGFMPSESEGYKVVQLTFSSPERDDKIVYRIPFISDDSERITLLVHQSGFTGEWTGCEGIPEQIREEAHRKLCELVGVPYEPRTADGWRTDGHKDTEDQDDRSQQDIVNGTMVQDEQDMVRLGKEMKAMKTNTELEQEGMIPDPIQN</sequence>
<protein>
    <submittedName>
        <fullName evidence="2">Uncharacterized protein</fullName>
    </submittedName>
</protein>
<evidence type="ECO:0000256" key="1">
    <source>
        <dbReference type="SAM" id="MobiDB-lite"/>
    </source>
</evidence>
<feature type="compositionally biased region" description="Polar residues" evidence="1">
    <location>
        <begin position="126"/>
        <end position="135"/>
    </location>
</feature>
<comment type="caution">
    <text evidence="2">The sequence shown here is derived from an EMBL/GenBank/DDBJ whole genome shotgun (WGS) entry which is preliminary data.</text>
</comment>
<proteinExistence type="predicted"/>
<feature type="compositionally biased region" description="Basic and acidic residues" evidence="1">
    <location>
        <begin position="105"/>
        <end position="125"/>
    </location>
</feature>
<gene>
    <name evidence="2" type="ORF">FE784_12875</name>
</gene>
<dbReference type="RefSeq" id="WP_139602609.1">
    <property type="nucleotide sequence ID" value="NZ_VDCQ01000015.1"/>
</dbReference>
<feature type="region of interest" description="Disordered" evidence="1">
    <location>
        <begin position="105"/>
        <end position="137"/>
    </location>
</feature>
<dbReference type="AlphaFoldDB" id="A0A5C4T9S2"/>
<evidence type="ECO:0000313" key="2">
    <source>
        <dbReference type="EMBL" id="TNJ65808.1"/>
    </source>
</evidence>
<evidence type="ECO:0000313" key="3">
    <source>
        <dbReference type="Proteomes" id="UP000307943"/>
    </source>
</evidence>
<accession>A0A5C4T9S2</accession>